<protein>
    <submittedName>
        <fullName evidence="2">Membrane protein</fullName>
    </submittedName>
</protein>
<evidence type="ECO:0000256" key="1">
    <source>
        <dbReference type="SAM" id="Phobius"/>
    </source>
</evidence>
<feature type="transmembrane region" description="Helical" evidence="1">
    <location>
        <begin position="202"/>
        <end position="220"/>
    </location>
</feature>
<feature type="transmembrane region" description="Helical" evidence="1">
    <location>
        <begin position="232"/>
        <end position="252"/>
    </location>
</feature>
<feature type="transmembrane region" description="Helical" evidence="1">
    <location>
        <begin position="267"/>
        <end position="288"/>
    </location>
</feature>
<feature type="transmembrane region" description="Helical" evidence="1">
    <location>
        <begin position="6"/>
        <end position="36"/>
    </location>
</feature>
<comment type="caution">
    <text evidence="2">The sequence shown here is derived from an EMBL/GenBank/DDBJ whole genome shotgun (WGS) entry which is preliminary data.</text>
</comment>
<dbReference type="Pfam" id="PF14158">
    <property type="entry name" value="YndJ"/>
    <property type="match status" value="1"/>
</dbReference>
<gene>
    <name evidence="2" type="ORF">BAMA_15060</name>
</gene>
<feature type="transmembrane region" description="Helical" evidence="1">
    <location>
        <begin position="143"/>
        <end position="167"/>
    </location>
</feature>
<dbReference type="InterPro" id="IPR025450">
    <property type="entry name" value="YndJ-like"/>
</dbReference>
<evidence type="ECO:0000313" key="3">
    <source>
        <dbReference type="Proteomes" id="UP000027822"/>
    </source>
</evidence>
<dbReference type="EMBL" id="JOTN01000003">
    <property type="protein sequence ID" value="KEK20722.1"/>
    <property type="molecule type" value="Genomic_DNA"/>
</dbReference>
<keyword evidence="1" id="KW-1133">Transmembrane helix</keyword>
<keyword evidence="1" id="KW-0472">Membrane</keyword>
<evidence type="ECO:0000313" key="2">
    <source>
        <dbReference type="EMBL" id="KEK20722.1"/>
    </source>
</evidence>
<feature type="transmembrane region" description="Helical" evidence="1">
    <location>
        <begin position="56"/>
        <end position="75"/>
    </location>
</feature>
<proteinExistence type="predicted"/>
<feature type="transmembrane region" description="Helical" evidence="1">
    <location>
        <begin position="174"/>
        <end position="196"/>
    </location>
</feature>
<dbReference type="Proteomes" id="UP000027822">
    <property type="component" value="Unassembled WGS sequence"/>
</dbReference>
<feature type="transmembrane region" description="Helical" evidence="1">
    <location>
        <begin position="118"/>
        <end position="137"/>
    </location>
</feature>
<dbReference type="eggNOG" id="ENOG502ZAB6">
    <property type="taxonomic scope" value="Bacteria"/>
</dbReference>
<sequence>MKNIVFGLICYIVFLIIGLQNFNIIEALILLSILLFVPTSFRITNMRKRDGSVLPVAKLVVFLYPIAASSAMLAFITEHTVFAFIWLIYTCIIALLGISRLLERGWRPASETAIDSGFIYLALGGFWLFAAVADIQIMHFNPLIILLTAAHFHYSAFLIPICAGLLGRMQERSIVYTIITWIIIVSPMTIAIGITYSTTIEFLAVLIYLIALYGYGIFVWKTKFRRRSAKVLLVISVSTLMITIIFSLIYAYGNFQQTMTITIDRMVWIHGVANGIGVALPAFLGWIIERRSAAYEYYGKPMSQIYGKMKISEEFLRKNDLLEKKEYTGLVNDMKEYRSRSFDERNISPIIRDFYENTKQYELKAYIQWSRAFKPFAFLYERISRHVQQIHLGMGGHLEKMHGDIVGIYDEKDGRQDVRAWVRKNEKNETIFVALYSTHSHSNEVYMNIALPLPYMNMTGILKLKNKDEDLIITSKFEKNRLGDEGIYLHNRFFTVRLPLTETFMIQAKKDMKLVANHEMWIFGMKFLEINYEIERT</sequence>
<dbReference type="STRING" id="574376.BAMA_15060"/>
<organism evidence="2 3">
    <name type="scientific">Bacillus manliponensis</name>
    <dbReference type="NCBI Taxonomy" id="574376"/>
    <lineage>
        <taxon>Bacteria</taxon>
        <taxon>Bacillati</taxon>
        <taxon>Bacillota</taxon>
        <taxon>Bacilli</taxon>
        <taxon>Bacillales</taxon>
        <taxon>Bacillaceae</taxon>
        <taxon>Bacillus</taxon>
        <taxon>Bacillus cereus group</taxon>
    </lineage>
</organism>
<dbReference type="RefSeq" id="WP_034637063.1">
    <property type="nucleotide sequence ID" value="NZ_CBCSJC010000020.1"/>
</dbReference>
<keyword evidence="3" id="KW-1185">Reference proteome</keyword>
<reference evidence="2 3" key="1">
    <citation type="submission" date="2014-06" db="EMBL/GenBank/DDBJ databases">
        <title>Draft genome sequence of Bacillus manliponensis JCM 15802 (MCCC 1A00708).</title>
        <authorList>
            <person name="Lai Q."/>
            <person name="Liu Y."/>
            <person name="Shao Z."/>
        </authorList>
    </citation>
    <scope>NUCLEOTIDE SEQUENCE [LARGE SCALE GENOMIC DNA]</scope>
    <source>
        <strain evidence="2 3">JCM 15802</strain>
    </source>
</reference>
<keyword evidence="1" id="KW-0812">Transmembrane</keyword>
<dbReference type="OrthoDB" id="2614436at2"/>
<name>A0A073K2N8_9BACI</name>
<accession>A0A073K2N8</accession>
<dbReference type="AlphaFoldDB" id="A0A073K2N8"/>
<feature type="transmembrane region" description="Helical" evidence="1">
    <location>
        <begin position="81"/>
        <end position="98"/>
    </location>
</feature>